<evidence type="ECO:0000256" key="5">
    <source>
        <dbReference type="ARBA" id="ARBA00023242"/>
    </source>
</evidence>
<evidence type="ECO:0000313" key="10">
    <source>
        <dbReference type="Proteomes" id="UP001497512"/>
    </source>
</evidence>
<accession>A0ABP0U2V2</accession>
<dbReference type="PROSITE" id="PS50082">
    <property type="entry name" value="WD_REPEATS_2"/>
    <property type="match status" value="1"/>
</dbReference>
<dbReference type="InterPro" id="IPR001680">
    <property type="entry name" value="WD40_rpt"/>
</dbReference>
<proteinExistence type="inferred from homology"/>
<dbReference type="PANTHER" id="PTHR18359">
    <property type="entry name" value="WD-REPEAT PROTEIN-RELATED"/>
    <property type="match status" value="1"/>
</dbReference>
<sequence length="470" mass="52381">MDARALLAEVMEEDLDLSLGQESKKNGEEERRGAGGKKRPVWEDEEEATALVNINAVSRLRKLRAVEEETVLSGSTYAARLRAQHEKLNPGTKWAELPWERRARRKGEGDEYDSEEDLDEFEAAVDDNVGPSTLLEHNKHVIKSKSRLPQGLIEITRMSDANIVEPSEAVIQSVEFHRNAQLLMTAGRDKKLRFFQIDGKRNPKVQSIMLQDFPVHKAAFVPDGSSVVAAGRRNHFFVYELEAGRVEMVKCLIGREEKSLESFEVSPDSKVVAFLGNEGYIILTSLRTRQCIGTLKMNGSVRSVSFASDGQELLSIGGDGEVYHWDLRSRRCFHKGQDEGCIKSTALEVSSDSRLFATGSGSGVVNLYERESFLGGVTKPLKAFMNLTTNVDNLRFSPDSQILAISSRMKKDALRLVHLPSKTVFSNWPSPKTPLQYVHSMAFSPGGGFFAVGNAAGRVLLYRLHHYDHA</sequence>
<evidence type="ECO:0000313" key="9">
    <source>
        <dbReference type="EMBL" id="CAK9211435.1"/>
    </source>
</evidence>
<name>A0ABP0U2V2_9BRYO</name>
<comment type="subcellular location">
    <subcellularLocation>
        <location evidence="1">Nucleus</location>
        <location evidence="1">Nucleolus</location>
    </subcellularLocation>
</comment>
<reference evidence="9" key="1">
    <citation type="submission" date="2024-02" db="EMBL/GenBank/DDBJ databases">
        <authorList>
            <consortium name="ELIXIR-Norway"/>
            <consortium name="Elixir Norway"/>
        </authorList>
    </citation>
    <scope>NUCLEOTIDE SEQUENCE</scope>
</reference>
<evidence type="ECO:0008006" key="11">
    <source>
        <dbReference type="Google" id="ProtNLM"/>
    </source>
</evidence>
<keyword evidence="5" id="KW-0539">Nucleus</keyword>
<comment type="similarity">
    <text evidence="6">Belongs to the WD repeat UTP18 family.</text>
</comment>
<dbReference type="PANTHER" id="PTHR18359:SF0">
    <property type="entry name" value="U3 SMALL NUCLEOLAR RNA-ASSOCIATED PROTEIN 18 HOMOLOG"/>
    <property type="match status" value="1"/>
</dbReference>
<keyword evidence="10" id="KW-1185">Reference proteome</keyword>
<evidence type="ECO:0000256" key="4">
    <source>
        <dbReference type="ARBA" id="ARBA00022737"/>
    </source>
</evidence>
<evidence type="ECO:0000256" key="1">
    <source>
        <dbReference type="ARBA" id="ARBA00004604"/>
    </source>
</evidence>
<dbReference type="SMART" id="SM00320">
    <property type="entry name" value="WD40"/>
    <property type="match status" value="5"/>
</dbReference>
<keyword evidence="2" id="KW-0698">rRNA processing</keyword>
<dbReference type="InterPro" id="IPR045161">
    <property type="entry name" value="Utp18"/>
</dbReference>
<evidence type="ECO:0000256" key="3">
    <source>
        <dbReference type="ARBA" id="ARBA00022574"/>
    </source>
</evidence>
<organism evidence="9 10">
    <name type="scientific">Sphagnum troendelagicum</name>
    <dbReference type="NCBI Taxonomy" id="128251"/>
    <lineage>
        <taxon>Eukaryota</taxon>
        <taxon>Viridiplantae</taxon>
        <taxon>Streptophyta</taxon>
        <taxon>Embryophyta</taxon>
        <taxon>Bryophyta</taxon>
        <taxon>Sphagnophytina</taxon>
        <taxon>Sphagnopsida</taxon>
        <taxon>Sphagnales</taxon>
        <taxon>Sphagnaceae</taxon>
        <taxon>Sphagnum</taxon>
    </lineage>
</organism>
<protein>
    <recommendedName>
        <fullName evidence="11">U3 small nucleolar RNA-associated protein 18</fullName>
    </recommendedName>
</protein>
<dbReference type="InterPro" id="IPR015943">
    <property type="entry name" value="WD40/YVTN_repeat-like_dom_sf"/>
</dbReference>
<keyword evidence="4" id="KW-0677">Repeat</keyword>
<keyword evidence="3 7" id="KW-0853">WD repeat</keyword>
<feature type="repeat" description="WD" evidence="7">
    <location>
        <begin position="294"/>
        <end position="335"/>
    </location>
</feature>
<evidence type="ECO:0000256" key="8">
    <source>
        <dbReference type="SAM" id="MobiDB-lite"/>
    </source>
</evidence>
<dbReference type="Proteomes" id="UP001497512">
    <property type="component" value="Chromosome 18"/>
</dbReference>
<dbReference type="InterPro" id="IPR036322">
    <property type="entry name" value="WD40_repeat_dom_sf"/>
</dbReference>
<evidence type="ECO:0000256" key="7">
    <source>
        <dbReference type="PROSITE-ProRule" id="PRU00221"/>
    </source>
</evidence>
<gene>
    <name evidence="9" type="ORF">CSSPTR1EN2_LOCUS10665</name>
</gene>
<dbReference type="Gene3D" id="2.130.10.10">
    <property type="entry name" value="YVTN repeat-like/Quinoprotein amine dehydrogenase"/>
    <property type="match status" value="1"/>
</dbReference>
<evidence type="ECO:0000256" key="2">
    <source>
        <dbReference type="ARBA" id="ARBA00022552"/>
    </source>
</evidence>
<dbReference type="SUPFAM" id="SSF50978">
    <property type="entry name" value="WD40 repeat-like"/>
    <property type="match status" value="1"/>
</dbReference>
<dbReference type="Pfam" id="PF00400">
    <property type="entry name" value="WD40"/>
    <property type="match status" value="1"/>
</dbReference>
<evidence type="ECO:0000256" key="6">
    <source>
        <dbReference type="ARBA" id="ARBA00025767"/>
    </source>
</evidence>
<dbReference type="EMBL" id="OZ019910">
    <property type="protein sequence ID" value="CAK9211435.1"/>
    <property type="molecule type" value="Genomic_DNA"/>
</dbReference>
<feature type="region of interest" description="Disordered" evidence="8">
    <location>
        <begin position="16"/>
        <end position="43"/>
    </location>
</feature>
<feature type="compositionally biased region" description="Basic and acidic residues" evidence="8">
    <location>
        <begin position="22"/>
        <end position="33"/>
    </location>
</feature>